<dbReference type="PROSITE" id="PS51392">
    <property type="entry name" value="KEN"/>
    <property type="match status" value="1"/>
</dbReference>
<keyword evidence="20" id="KW-0834">Unfolded protein response</keyword>
<evidence type="ECO:0000256" key="27">
    <source>
        <dbReference type="SAM" id="SignalP"/>
    </source>
</evidence>
<dbReference type="GO" id="GO:0005524">
    <property type="term" value="F:ATP binding"/>
    <property type="evidence" value="ECO:0007669"/>
    <property type="project" value="UniProtKB-KW"/>
</dbReference>
<keyword evidence="7 27" id="KW-0732">Signal</keyword>
<feature type="compositionally biased region" description="Polar residues" evidence="25">
    <location>
        <begin position="531"/>
        <end position="542"/>
    </location>
</feature>
<evidence type="ECO:0000313" key="30">
    <source>
        <dbReference type="EMBL" id="KAJ6809879.1"/>
    </source>
</evidence>
<keyword evidence="13 26" id="KW-1133">Transmembrane helix</keyword>
<keyword evidence="12" id="KW-0067">ATP-binding</keyword>
<evidence type="ECO:0000256" key="25">
    <source>
        <dbReference type="SAM" id="MobiDB-lite"/>
    </source>
</evidence>
<comment type="caution">
    <text evidence="31">The sequence shown here is derived from an EMBL/GenBank/DDBJ whole genome shotgun (WGS) entry which is preliminary data.</text>
</comment>
<comment type="catalytic activity">
    <reaction evidence="23">
        <text>L-seryl-[protein] + ATP = O-phospho-L-seryl-[protein] + ADP + H(+)</text>
        <dbReference type="Rhea" id="RHEA:17989"/>
        <dbReference type="Rhea" id="RHEA-COMP:9863"/>
        <dbReference type="Rhea" id="RHEA-COMP:11604"/>
        <dbReference type="ChEBI" id="CHEBI:15378"/>
        <dbReference type="ChEBI" id="CHEBI:29999"/>
        <dbReference type="ChEBI" id="CHEBI:30616"/>
        <dbReference type="ChEBI" id="CHEBI:83421"/>
        <dbReference type="ChEBI" id="CHEBI:456216"/>
        <dbReference type="EC" id="2.7.11.1"/>
    </reaction>
</comment>
<evidence type="ECO:0000256" key="12">
    <source>
        <dbReference type="ARBA" id="ARBA00022840"/>
    </source>
</evidence>
<dbReference type="EMBL" id="JANAVB010032820">
    <property type="protein sequence ID" value="KAJ6809879.1"/>
    <property type="molecule type" value="Genomic_DNA"/>
</dbReference>
<dbReference type="Gene3D" id="1.10.510.10">
    <property type="entry name" value="Transferase(Phosphotransferase) domain 1"/>
    <property type="match status" value="1"/>
</dbReference>
<dbReference type="GO" id="GO:0004674">
    <property type="term" value="F:protein serine/threonine kinase activity"/>
    <property type="evidence" value="ECO:0007669"/>
    <property type="project" value="UniProtKB-KW"/>
</dbReference>
<keyword evidence="5" id="KW-0808">Transferase</keyword>
<evidence type="ECO:0000256" key="1">
    <source>
        <dbReference type="ARBA" id="ARBA00004115"/>
    </source>
</evidence>
<reference evidence="31" key="1">
    <citation type="journal article" date="2023" name="GigaByte">
        <title>Genome assembly of the bearded iris, Iris pallida Lam.</title>
        <authorList>
            <person name="Bruccoleri R.E."/>
            <person name="Oakeley E.J."/>
            <person name="Faust A.M.E."/>
            <person name="Altorfer M."/>
            <person name="Dessus-Babus S."/>
            <person name="Burckhardt D."/>
            <person name="Oertli M."/>
            <person name="Naumann U."/>
            <person name="Petersen F."/>
            <person name="Wong J."/>
        </authorList>
    </citation>
    <scope>NUCLEOTIDE SEQUENCE</scope>
    <source>
        <strain evidence="31">GSM-AAB239-AS_SAM_17_03QT</strain>
    </source>
</reference>
<evidence type="ECO:0000256" key="16">
    <source>
        <dbReference type="ARBA" id="ARBA00023157"/>
    </source>
</evidence>
<evidence type="ECO:0000256" key="15">
    <source>
        <dbReference type="ARBA" id="ARBA00023136"/>
    </source>
</evidence>
<feature type="compositionally biased region" description="Basic residues" evidence="25">
    <location>
        <begin position="517"/>
        <end position="528"/>
    </location>
</feature>
<dbReference type="FunFam" id="1.10.510.10:FF:000463">
    <property type="entry name" value="Serine/threonine-protein kinase/endoribonuclease IRE1a"/>
    <property type="match status" value="1"/>
</dbReference>
<evidence type="ECO:0000313" key="31">
    <source>
        <dbReference type="EMBL" id="KAJ6850797.1"/>
    </source>
</evidence>
<sequence length="1006" mass="111872">MSPILPSTLLFLLILAGFFISGVLTPPASTPAAAAEEDPPLPLPAEGSGVGNDAGSRVSPLPLALPAGDSGTGDDDETRDTPPPVPVPVSYFGKGHGSRSLLCSDADTSNRVLLALQNGTIYSVDSRSMATHWKLVTGSPLSYSEQAHSDIDYYIYIGDNGQLKEYCKDFGHRELNATIEELVHKAPQIKDFMITLGSKVTTLYLIDATTGEVILRNNFPVKSTEVGVPLVEEKSISSNPETGKSYIVLVRTDYSLSSKNLLRSYPQSSSTDLDGHSWRLMISHISATNIKNGLPPTVGDNLLLPSQCQVDIPVILSTIKSGLSIEENRLPPSSPYALNGDQEFLMLPNSCKTADCSPDSSPNLGESITGISLPPFEINPIPELSDDKYSSFKSHNTVSEAANGCVSGHCVGDKTMHNFQPRQPETMNWPKDNISVISENIHKDVSSNPMENDHATNKIIEMLTWLMHGAWFMIPLLLIILMITLLLINRVWWYLKSRVLVKSDDQQLNNLKERRPVATKKRKGRKAGNMKNGSVGSNYEQFTTPEKENANGHAHMFTNLFTSIDAGDGRWVGKLFVKNLEIGRGSNGTVVLEGVYDGRPVAVKRLLRAHHDVALKEIQNLIASDQHPNIVRWYGVEQDIDFVYISLERCSCSLSDLIQLCSGTSLYPVVSGEQNSSSINEHKIPLNCGKGIKKELELWTENGFPASQLLKLMRDMVSGLSHLHELGIIHRDLKPHNVLISNDRCPNAKISDMGISKRLLEDMSTLTQHATGSGSSGWQAPEQLLHGRQSRAVDLFSLGCILFFCITKGKHPFGNHFERDSNIVNNRVDLFLVDHIPEAVHLLSQLLDPDPKMRQAWPNAVEVLRHPLFWSSETRLSFLRDVSDRVELEDRESESELLKALESVAPEAFGGKWGEKLDTAFIGDIGRYRKYKFDCMRDLLRVIRNKLNHFRELSEEIQELLGPLPEGFDMYFSSRFPKLLIEVYKVICRYCRGEDSFIKYFSSNLL</sequence>
<dbReference type="PANTHER" id="PTHR13954:SF6">
    <property type="entry name" value="NON-SPECIFIC SERINE_THREONINE PROTEIN KINASE"/>
    <property type="match status" value="1"/>
</dbReference>
<dbReference type="InterPro" id="IPR008271">
    <property type="entry name" value="Ser/Thr_kinase_AS"/>
</dbReference>
<dbReference type="CDD" id="cd10422">
    <property type="entry name" value="RNase_Ire1"/>
    <property type="match status" value="1"/>
</dbReference>
<comment type="subunit">
    <text evidence="24">Homodimer; disulfide-linked. Dimer formation is driven by hydrophobic interactions within the N-terminal luminal domains and stabilized by disulfide bridges.</text>
</comment>
<dbReference type="InterPro" id="IPR045133">
    <property type="entry name" value="IRE1/2-like"/>
</dbReference>
<comment type="catalytic activity">
    <reaction evidence="22">
        <text>L-threonyl-[protein] + ATP = O-phospho-L-threonyl-[protein] + ADP + H(+)</text>
        <dbReference type="Rhea" id="RHEA:46608"/>
        <dbReference type="Rhea" id="RHEA-COMP:11060"/>
        <dbReference type="Rhea" id="RHEA-COMP:11605"/>
        <dbReference type="ChEBI" id="CHEBI:15378"/>
        <dbReference type="ChEBI" id="CHEBI:30013"/>
        <dbReference type="ChEBI" id="CHEBI:30616"/>
        <dbReference type="ChEBI" id="CHEBI:61977"/>
        <dbReference type="ChEBI" id="CHEBI:456216"/>
        <dbReference type="EC" id="2.7.11.1"/>
    </reaction>
</comment>
<evidence type="ECO:0000313" key="32">
    <source>
        <dbReference type="Proteomes" id="UP001140949"/>
    </source>
</evidence>
<evidence type="ECO:0000256" key="24">
    <source>
        <dbReference type="ARBA" id="ARBA00065357"/>
    </source>
</evidence>
<organism evidence="31 32">
    <name type="scientific">Iris pallida</name>
    <name type="common">Sweet iris</name>
    <dbReference type="NCBI Taxonomy" id="29817"/>
    <lineage>
        <taxon>Eukaryota</taxon>
        <taxon>Viridiplantae</taxon>
        <taxon>Streptophyta</taxon>
        <taxon>Embryophyta</taxon>
        <taxon>Tracheophyta</taxon>
        <taxon>Spermatophyta</taxon>
        <taxon>Magnoliopsida</taxon>
        <taxon>Liliopsida</taxon>
        <taxon>Asparagales</taxon>
        <taxon>Iridaceae</taxon>
        <taxon>Iridoideae</taxon>
        <taxon>Irideae</taxon>
        <taxon>Iris</taxon>
    </lineage>
</organism>
<feature type="domain" description="Protein kinase" evidence="28">
    <location>
        <begin position="576"/>
        <end position="869"/>
    </location>
</feature>
<dbReference type="SMART" id="SM00220">
    <property type="entry name" value="S_TKc"/>
    <property type="match status" value="1"/>
</dbReference>
<dbReference type="GO" id="GO:0004521">
    <property type="term" value="F:RNA endonuclease activity"/>
    <property type="evidence" value="ECO:0007669"/>
    <property type="project" value="InterPro"/>
</dbReference>
<dbReference type="AlphaFoldDB" id="A0AAX6ID64"/>
<evidence type="ECO:0000256" key="19">
    <source>
        <dbReference type="ARBA" id="ARBA00023187"/>
    </source>
</evidence>
<keyword evidence="19" id="KW-0508">mRNA splicing</keyword>
<evidence type="ECO:0000256" key="26">
    <source>
        <dbReference type="SAM" id="Phobius"/>
    </source>
</evidence>
<dbReference type="FunFam" id="1.20.1440.180:FF:000002">
    <property type="entry name" value="Serine/threonine-protein kinase/endoribonuclease IRE1"/>
    <property type="match status" value="1"/>
</dbReference>
<dbReference type="GO" id="GO:1990604">
    <property type="term" value="C:IRE1-TRAF2-ASK1 complex"/>
    <property type="evidence" value="ECO:0007669"/>
    <property type="project" value="TreeGrafter"/>
</dbReference>
<evidence type="ECO:0000256" key="2">
    <source>
        <dbReference type="ARBA" id="ARBA00012513"/>
    </source>
</evidence>
<evidence type="ECO:0000256" key="9">
    <source>
        <dbReference type="ARBA" id="ARBA00022777"/>
    </source>
</evidence>
<evidence type="ECO:0000256" key="3">
    <source>
        <dbReference type="ARBA" id="ARBA00022527"/>
    </source>
</evidence>
<reference evidence="31" key="2">
    <citation type="submission" date="2023-04" db="EMBL/GenBank/DDBJ databases">
        <authorList>
            <person name="Bruccoleri R.E."/>
            <person name="Oakeley E.J."/>
            <person name="Faust A.-M."/>
            <person name="Dessus-Babus S."/>
            <person name="Altorfer M."/>
            <person name="Burckhardt D."/>
            <person name="Oertli M."/>
            <person name="Naumann U."/>
            <person name="Petersen F."/>
            <person name="Wong J."/>
        </authorList>
    </citation>
    <scope>NUCLEOTIDE SEQUENCE</scope>
    <source>
        <strain evidence="31">GSM-AAB239-AS_SAM_17_03QT</strain>
        <tissue evidence="31">Leaf</tissue>
    </source>
</reference>
<feature type="region of interest" description="Disordered" evidence="25">
    <location>
        <begin position="512"/>
        <end position="542"/>
    </location>
</feature>
<keyword evidence="32" id="KW-1185">Reference proteome</keyword>
<comment type="subcellular location">
    <subcellularLocation>
        <location evidence="1">Endoplasmic reticulum membrane</location>
        <topology evidence="1">Single-pass type I membrane protein</topology>
    </subcellularLocation>
</comment>
<feature type="domain" description="KEN" evidence="29">
    <location>
        <begin position="872"/>
        <end position="1003"/>
    </location>
</feature>
<evidence type="ECO:0000256" key="6">
    <source>
        <dbReference type="ARBA" id="ARBA00022692"/>
    </source>
</evidence>
<protein>
    <recommendedName>
        <fullName evidence="2">non-specific serine/threonine protein kinase</fullName>
        <ecNumber evidence="2">2.7.11.1</ecNumber>
    </recommendedName>
</protein>
<dbReference type="FunFam" id="3.30.200.20:FF:000077">
    <property type="entry name" value="Putative Serine/threonine-protein kinase/endoribonuclease IRE1"/>
    <property type="match status" value="1"/>
</dbReference>
<feature type="chain" id="PRO_5044718913" description="non-specific serine/threonine protein kinase" evidence="27">
    <location>
        <begin position="26"/>
        <end position="1006"/>
    </location>
</feature>
<feature type="transmembrane region" description="Helical" evidence="26">
    <location>
        <begin position="465"/>
        <end position="488"/>
    </location>
</feature>
<evidence type="ECO:0000256" key="20">
    <source>
        <dbReference type="ARBA" id="ARBA00023230"/>
    </source>
</evidence>
<keyword evidence="21" id="KW-0511">Multifunctional enzyme</keyword>
<evidence type="ECO:0000256" key="14">
    <source>
        <dbReference type="ARBA" id="ARBA00023015"/>
    </source>
</evidence>
<keyword evidence="11" id="KW-0256">Endoplasmic reticulum</keyword>
<proteinExistence type="predicted"/>
<dbReference type="SMART" id="SM00580">
    <property type="entry name" value="PUG"/>
    <property type="match status" value="1"/>
</dbReference>
<evidence type="ECO:0000259" key="29">
    <source>
        <dbReference type="PROSITE" id="PS51392"/>
    </source>
</evidence>
<keyword evidence="8" id="KW-0547">Nucleotide-binding</keyword>
<keyword evidence="6 26" id="KW-0812">Transmembrane</keyword>
<keyword evidence="14" id="KW-0805">Transcription regulation</keyword>
<dbReference type="Pfam" id="PF06479">
    <property type="entry name" value="Ribonuc_2-5A"/>
    <property type="match status" value="1"/>
</dbReference>
<keyword evidence="17" id="KW-0804">Transcription</keyword>
<dbReference type="Gene3D" id="3.30.200.20">
    <property type="entry name" value="Phosphorylase Kinase, domain 1"/>
    <property type="match status" value="1"/>
</dbReference>
<evidence type="ECO:0000256" key="11">
    <source>
        <dbReference type="ARBA" id="ARBA00022824"/>
    </source>
</evidence>
<keyword evidence="18" id="KW-0325">Glycoprotein</keyword>
<dbReference type="GO" id="GO:0016787">
    <property type="term" value="F:hydrolase activity"/>
    <property type="evidence" value="ECO:0007669"/>
    <property type="project" value="UniProtKB-KW"/>
</dbReference>
<dbReference type="PANTHER" id="PTHR13954">
    <property type="entry name" value="IRE1-RELATED"/>
    <property type="match status" value="1"/>
</dbReference>
<keyword evidence="3" id="KW-0723">Serine/threonine-protein kinase</keyword>
<feature type="signal peptide" evidence="27">
    <location>
        <begin position="1"/>
        <end position="25"/>
    </location>
</feature>
<dbReference type="PROSITE" id="PS50011">
    <property type="entry name" value="PROTEIN_KINASE_DOM"/>
    <property type="match status" value="1"/>
</dbReference>
<dbReference type="Proteomes" id="UP001140949">
    <property type="component" value="Unassembled WGS sequence"/>
</dbReference>
<dbReference type="GO" id="GO:0051082">
    <property type="term" value="F:unfolded protein binding"/>
    <property type="evidence" value="ECO:0007669"/>
    <property type="project" value="TreeGrafter"/>
</dbReference>
<evidence type="ECO:0000256" key="22">
    <source>
        <dbReference type="ARBA" id="ARBA00047899"/>
    </source>
</evidence>
<dbReference type="InterPro" id="IPR000719">
    <property type="entry name" value="Prot_kinase_dom"/>
</dbReference>
<evidence type="ECO:0000256" key="21">
    <source>
        <dbReference type="ARBA" id="ARBA00023268"/>
    </source>
</evidence>
<evidence type="ECO:0000256" key="5">
    <source>
        <dbReference type="ARBA" id="ARBA00022679"/>
    </source>
</evidence>
<dbReference type="Gene3D" id="1.20.1440.180">
    <property type="entry name" value="KEN domain"/>
    <property type="match status" value="1"/>
</dbReference>
<dbReference type="PROSITE" id="PS00108">
    <property type="entry name" value="PROTEIN_KINASE_ST"/>
    <property type="match status" value="1"/>
</dbReference>
<dbReference type="EC" id="2.7.11.1" evidence="2"/>
<keyword evidence="16" id="KW-1015">Disulfide bond</keyword>
<dbReference type="EMBL" id="JANAVB010002526">
    <property type="protein sequence ID" value="KAJ6850797.1"/>
    <property type="molecule type" value="Genomic_DNA"/>
</dbReference>
<dbReference type="GO" id="GO:0036498">
    <property type="term" value="P:IRE1-mediated unfolded protein response"/>
    <property type="evidence" value="ECO:0007669"/>
    <property type="project" value="TreeGrafter"/>
</dbReference>
<keyword evidence="15 26" id="KW-0472">Membrane</keyword>
<evidence type="ECO:0000256" key="8">
    <source>
        <dbReference type="ARBA" id="ARBA00022741"/>
    </source>
</evidence>
<keyword evidence="9 31" id="KW-0418">Kinase</keyword>
<keyword evidence="10" id="KW-0378">Hydrolase</keyword>
<evidence type="ECO:0000259" key="28">
    <source>
        <dbReference type="PROSITE" id="PS50011"/>
    </source>
</evidence>
<dbReference type="SUPFAM" id="SSF56112">
    <property type="entry name" value="Protein kinase-like (PK-like)"/>
    <property type="match status" value="1"/>
</dbReference>
<evidence type="ECO:0000256" key="13">
    <source>
        <dbReference type="ARBA" id="ARBA00022989"/>
    </source>
</evidence>
<keyword evidence="4" id="KW-0507">mRNA processing</keyword>
<gene>
    <name evidence="31" type="ORF">M6B38_114520</name>
    <name evidence="30" type="ORF">M6B38_159670</name>
</gene>
<evidence type="ECO:0000256" key="10">
    <source>
        <dbReference type="ARBA" id="ARBA00022801"/>
    </source>
</evidence>
<dbReference type="GO" id="GO:0008380">
    <property type="term" value="P:RNA splicing"/>
    <property type="evidence" value="ECO:0007669"/>
    <property type="project" value="UniProtKB-KW"/>
</dbReference>
<evidence type="ECO:0000256" key="4">
    <source>
        <dbReference type="ARBA" id="ARBA00022664"/>
    </source>
</evidence>
<evidence type="ECO:0000256" key="17">
    <source>
        <dbReference type="ARBA" id="ARBA00023163"/>
    </source>
</evidence>
<dbReference type="InterPro" id="IPR011009">
    <property type="entry name" value="Kinase-like_dom_sf"/>
</dbReference>
<dbReference type="InterPro" id="IPR010513">
    <property type="entry name" value="KEN_dom"/>
</dbReference>
<dbReference type="Pfam" id="PF00069">
    <property type="entry name" value="Pkinase"/>
    <property type="match status" value="1"/>
</dbReference>
<feature type="region of interest" description="Disordered" evidence="25">
    <location>
        <begin position="29"/>
        <end position="86"/>
    </location>
</feature>
<dbReference type="GO" id="GO:0006397">
    <property type="term" value="P:mRNA processing"/>
    <property type="evidence" value="ECO:0007669"/>
    <property type="project" value="UniProtKB-KW"/>
</dbReference>
<evidence type="ECO:0000256" key="18">
    <source>
        <dbReference type="ARBA" id="ARBA00023180"/>
    </source>
</evidence>
<dbReference type="InterPro" id="IPR038357">
    <property type="entry name" value="KEN_sf"/>
</dbReference>
<evidence type="ECO:0000256" key="7">
    <source>
        <dbReference type="ARBA" id="ARBA00022729"/>
    </source>
</evidence>
<accession>A0AAX6ID64</accession>
<evidence type="ECO:0000256" key="23">
    <source>
        <dbReference type="ARBA" id="ARBA00048679"/>
    </source>
</evidence>
<name>A0AAX6ID64_IRIPA</name>